<feature type="domain" description="Uncharacterized protein TP-0789" evidence="1">
    <location>
        <begin position="89"/>
        <end position="271"/>
    </location>
</feature>
<dbReference type="EMBL" id="JAPMOU010000005">
    <property type="protein sequence ID" value="MDE1461500.1"/>
    <property type="molecule type" value="Genomic_DNA"/>
</dbReference>
<reference evidence="2 3" key="1">
    <citation type="submission" date="2022-11" db="EMBL/GenBank/DDBJ databases">
        <title>Spartinivicinus poritis sp. nov., isolated from scleractinian coral Porites lutea.</title>
        <authorList>
            <person name="Zhang G."/>
            <person name="Cai L."/>
            <person name="Wei Q."/>
        </authorList>
    </citation>
    <scope>NUCLEOTIDE SEQUENCE [LARGE SCALE GENOMIC DNA]</scope>
    <source>
        <strain evidence="2 3">A2-2</strain>
    </source>
</reference>
<gene>
    <name evidence="2" type="ORF">ORQ98_05915</name>
</gene>
<organism evidence="2 3">
    <name type="scientific">Spartinivicinus poritis</name>
    <dbReference type="NCBI Taxonomy" id="2994640"/>
    <lineage>
        <taxon>Bacteria</taxon>
        <taxon>Pseudomonadati</taxon>
        <taxon>Pseudomonadota</taxon>
        <taxon>Gammaproteobacteria</taxon>
        <taxon>Oceanospirillales</taxon>
        <taxon>Zooshikellaceae</taxon>
        <taxon>Spartinivicinus</taxon>
    </lineage>
</organism>
<comment type="caution">
    <text evidence="2">The sequence shown here is derived from an EMBL/GenBank/DDBJ whole genome shotgun (WGS) entry which is preliminary data.</text>
</comment>
<evidence type="ECO:0000313" key="2">
    <source>
        <dbReference type="EMBL" id="MDE1461500.1"/>
    </source>
</evidence>
<dbReference type="RefSeq" id="WP_274687862.1">
    <property type="nucleotide sequence ID" value="NZ_JAPMOU010000005.1"/>
</dbReference>
<proteinExistence type="predicted"/>
<name>A0ABT5U561_9GAMM</name>
<dbReference type="InterPro" id="IPR033399">
    <property type="entry name" value="TP_0789-like"/>
</dbReference>
<protein>
    <submittedName>
        <fullName evidence="2">Outer membrane lipoprotein-sorting protein</fullName>
    </submittedName>
</protein>
<accession>A0ABT5U561</accession>
<dbReference type="Gene3D" id="2.50.20.10">
    <property type="entry name" value="Lipoprotein localisation LolA/LolB/LppX"/>
    <property type="match status" value="1"/>
</dbReference>
<evidence type="ECO:0000259" key="1">
    <source>
        <dbReference type="Pfam" id="PF17131"/>
    </source>
</evidence>
<evidence type="ECO:0000313" key="3">
    <source>
        <dbReference type="Proteomes" id="UP001528823"/>
    </source>
</evidence>
<dbReference type="Proteomes" id="UP001528823">
    <property type="component" value="Unassembled WGS sequence"/>
</dbReference>
<sequence length="273" mass="32206">MMLNIIMNRADIRQVWLVVIIVLCGTTLQIAKANVYAEKGLQIAKERKKRDMGWGDSISEVIMTLRNAEGKESIRKMRMKNLEVIDDGDKGLTVFDQPRDVKGTAFLNYSHPTEPDDQWLYLPALKRVKRIASRNKSGPFMGSEFAYEDLTSFEIEKYRYAYLKEEVLNDVNCFVVEQYPLDDFSGYKRLVVWVDQQHYRPFKVEYFDKKNSLLKSLLFKDYKRYLNKYWRAATMEMMNHQTGKVTELKTLRLEFNTGLNKQDFDKSSLKRVR</sequence>
<keyword evidence="2" id="KW-0449">Lipoprotein</keyword>
<dbReference type="Pfam" id="PF17131">
    <property type="entry name" value="LolA_like"/>
    <property type="match status" value="1"/>
</dbReference>
<keyword evidence="3" id="KW-1185">Reference proteome</keyword>
<dbReference type="CDD" id="cd16329">
    <property type="entry name" value="LolA_like"/>
    <property type="match status" value="1"/>
</dbReference>